<feature type="transmembrane region" description="Helical" evidence="5">
    <location>
        <begin position="504"/>
        <end position="523"/>
    </location>
</feature>
<feature type="transmembrane region" description="Helical" evidence="5">
    <location>
        <begin position="474"/>
        <end position="492"/>
    </location>
</feature>
<evidence type="ECO:0000313" key="6">
    <source>
        <dbReference type="EMBL" id="KAK4444386.1"/>
    </source>
</evidence>
<reference evidence="6" key="2">
    <citation type="submission" date="2023-05" db="EMBL/GenBank/DDBJ databases">
        <authorList>
            <consortium name="Lawrence Berkeley National Laboratory"/>
            <person name="Steindorff A."/>
            <person name="Hensen N."/>
            <person name="Bonometti L."/>
            <person name="Westerberg I."/>
            <person name="Brannstrom I.O."/>
            <person name="Guillou S."/>
            <person name="Cros-Aarteil S."/>
            <person name="Calhoun S."/>
            <person name="Haridas S."/>
            <person name="Kuo A."/>
            <person name="Mondo S."/>
            <person name="Pangilinan J."/>
            <person name="Riley R."/>
            <person name="Labutti K."/>
            <person name="Andreopoulos B."/>
            <person name="Lipzen A."/>
            <person name="Chen C."/>
            <person name="Yanf M."/>
            <person name="Daum C."/>
            <person name="Ng V."/>
            <person name="Clum A."/>
            <person name="Ohm R."/>
            <person name="Martin F."/>
            <person name="Silar P."/>
            <person name="Natvig D."/>
            <person name="Lalanne C."/>
            <person name="Gautier V."/>
            <person name="Ament-Velasquez S.L."/>
            <person name="Kruys A."/>
            <person name="Hutchinson M.I."/>
            <person name="Powell A.J."/>
            <person name="Barry K."/>
            <person name="Miller A.N."/>
            <person name="Grigoriev I.V."/>
            <person name="Debuchy R."/>
            <person name="Gladieux P."/>
            <person name="Thoren M.H."/>
            <person name="Johannesson H."/>
        </authorList>
    </citation>
    <scope>NUCLEOTIDE SEQUENCE</scope>
    <source>
        <strain evidence="6">PSN243</strain>
    </source>
</reference>
<dbReference type="Gene3D" id="1.20.1740.10">
    <property type="entry name" value="Amino acid/polyamine transporter I"/>
    <property type="match status" value="1"/>
</dbReference>
<dbReference type="InterPro" id="IPR002293">
    <property type="entry name" value="AA/rel_permease1"/>
</dbReference>
<feature type="transmembrane region" description="Helical" evidence="5">
    <location>
        <begin position="428"/>
        <end position="453"/>
    </location>
</feature>
<dbReference type="GO" id="GO:0015179">
    <property type="term" value="F:L-amino acid transmembrane transporter activity"/>
    <property type="evidence" value="ECO:0007669"/>
    <property type="project" value="TreeGrafter"/>
</dbReference>
<dbReference type="Pfam" id="PF13520">
    <property type="entry name" value="AA_permease_2"/>
    <property type="match status" value="1"/>
</dbReference>
<dbReference type="PANTHER" id="PTHR11785:SF382">
    <property type="entry name" value="LOW-AFFINITY METHIONINE PERMEASE"/>
    <property type="match status" value="1"/>
</dbReference>
<feature type="transmembrane region" description="Helical" evidence="5">
    <location>
        <begin position="227"/>
        <end position="246"/>
    </location>
</feature>
<reference evidence="6" key="1">
    <citation type="journal article" date="2023" name="Mol. Phylogenet. Evol.">
        <title>Genome-scale phylogeny and comparative genomics of the fungal order Sordariales.</title>
        <authorList>
            <person name="Hensen N."/>
            <person name="Bonometti L."/>
            <person name="Westerberg I."/>
            <person name="Brannstrom I.O."/>
            <person name="Guillou S."/>
            <person name="Cros-Aarteil S."/>
            <person name="Calhoun S."/>
            <person name="Haridas S."/>
            <person name="Kuo A."/>
            <person name="Mondo S."/>
            <person name="Pangilinan J."/>
            <person name="Riley R."/>
            <person name="LaButti K."/>
            <person name="Andreopoulos B."/>
            <person name="Lipzen A."/>
            <person name="Chen C."/>
            <person name="Yan M."/>
            <person name="Daum C."/>
            <person name="Ng V."/>
            <person name="Clum A."/>
            <person name="Steindorff A."/>
            <person name="Ohm R.A."/>
            <person name="Martin F."/>
            <person name="Silar P."/>
            <person name="Natvig D.O."/>
            <person name="Lalanne C."/>
            <person name="Gautier V."/>
            <person name="Ament-Velasquez S.L."/>
            <person name="Kruys A."/>
            <person name="Hutchinson M.I."/>
            <person name="Powell A.J."/>
            <person name="Barry K."/>
            <person name="Miller A.N."/>
            <person name="Grigoriev I.V."/>
            <person name="Debuchy R."/>
            <person name="Gladieux P."/>
            <person name="Hiltunen Thoren M."/>
            <person name="Johannesson H."/>
        </authorList>
    </citation>
    <scope>NUCLEOTIDE SEQUENCE</scope>
    <source>
        <strain evidence="6">PSN243</strain>
    </source>
</reference>
<dbReference type="Proteomes" id="UP001321760">
    <property type="component" value="Unassembled WGS sequence"/>
</dbReference>
<gene>
    <name evidence="6" type="ORF">QBC34DRAFT_475117</name>
</gene>
<organism evidence="6 7">
    <name type="scientific">Podospora aff. communis PSN243</name>
    <dbReference type="NCBI Taxonomy" id="3040156"/>
    <lineage>
        <taxon>Eukaryota</taxon>
        <taxon>Fungi</taxon>
        <taxon>Dikarya</taxon>
        <taxon>Ascomycota</taxon>
        <taxon>Pezizomycotina</taxon>
        <taxon>Sordariomycetes</taxon>
        <taxon>Sordariomycetidae</taxon>
        <taxon>Sordariales</taxon>
        <taxon>Podosporaceae</taxon>
        <taxon>Podospora</taxon>
    </lineage>
</organism>
<evidence type="ECO:0000256" key="5">
    <source>
        <dbReference type="SAM" id="Phobius"/>
    </source>
</evidence>
<sequence length="571" mass="63186">MSCMDTDCQGPLRVYRRDLPFETVPVMPNFATNSIGRRPPDTTEDADVFSIPEDRRLGVTSTALLIVNRMIGTGIFSTPSTIIQATNSVGAALLFWVLGGFMTLWMLAYLELGCAMPRSGGEKVYLEKIYQRPKYLATAVFAVDIIAFYHSAANSVNFASYILRTVHGLDTTLNHNCGRSQDGTIPTSPLSEEWTNKGISIMAVTLVCLILAFAPKTGIYLSNTLGFFKLGMLSVVVIAGFTALAGNMKAPRPDNFSTFAGAGDACPLSTRAYHNAPGSVANFALALIQVLYAYSGWENANYVLTEVRNAPKTLKRAAPLASFTVTALYILANISYFAASSKHDIANSGNTVFGSGVFVTRVLPFFISLSILGNLFSQAFAGSRGENPLLPFSKFFASDWPIKTPTGGLLLHWSFTIILIVGPRNRDAYAFIAFLYAYSQIWIQLMIACGLVYMTLSKNRGWKQERTSFHTSNYLTIPWALCLLYVLFAPFMENSILTPTIPWYVVPTVGCSIFPLGILYWVYWFRIWPLFGYSVVHEREILPDGSERIRYVHQKSRKPKSGAKNSRLSIH</sequence>
<dbReference type="PANTHER" id="PTHR11785">
    <property type="entry name" value="AMINO ACID TRANSPORTER"/>
    <property type="match status" value="1"/>
</dbReference>
<feature type="transmembrane region" description="Helical" evidence="5">
    <location>
        <begin position="93"/>
        <end position="114"/>
    </location>
</feature>
<dbReference type="InterPro" id="IPR050598">
    <property type="entry name" value="AminoAcid_Transporter"/>
</dbReference>
<feature type="transmembrane region" description="Helical" evidence="5">
    <location>
        <begin position="358"/>
        <end position="381"/>
    </location>
</feature>
<keyword evidence="4 5" id="KW-0472">Membrane</keyword>
<dbReference type="GO" id="GO:0016020">
    <property type="term" value="C:membrane"/>
    <property type="evidence" value="ECO:0007669"/>
    <property type="project" value="UniProtKB-SubCell"/>
</dbReference>
<protein>
    <submittedName>
        <fullName evidence="6">Amino acid permease-domain-containing protein</fullName>
    </submittedName>
</protein>
<evidence type="ECO:0000313" key="7">
    <source>
        <dbReference type="Proteomes" id="UP001321760"/>
    </source>
</evidence>
<keyword evidence="7" id="KW-1185">Reference proteome</keyword>
<evidence type="ECO:0000256" key="3">
    <source>
        <dbReference type="ARBA" id="ARBA00022989"/>
    </source>
</evidence>
<keyword evidence="2 5" id="KW-0812">Transmembrane</keyword>
<feature type="transmembrane region" description="Helical" evidence="5">
    <location>
        <begin position="279"/>
        <end position="297"/>
    </location>
</feature>
<comment type="caution">
    <text evidence="6">The sequence shown here is derived from an EMBL/GenBank/DDBJ whole genome shotgun (WGS) entry which is preliminary data.</text>
</comment>
<feature type="transmembrane region" description="Helical" evidence="5">
    <location>
        <begin position="135"/>
        <end position="152"/>
    </location>
</feature>
<dbReference type="AlphaFoldDB" id="A0AAV9G722"/>
<name>A0AAV9G722_9PEZI</name>
<evidence type="ECO:0000256" key="2">
    <source>
        <dbReference type="ARBA" id="ARBA00022692"/>
    </source>
</evidence>
<keyword evidence="3 5" id="KW-1133">Transmembrane helix</keyword>
<comment type="subcellular location">
    <subcellularLocation>
        <location evidence="1">Membrane</location>
        <topology evidence="1">Multi-pass membrane protein</topology>
    </subcellularLocation>
</comment>
<dbReference type="PIRSF" id="PIRSF006060">
    <property type="entry name" value="AA_transporter"/>
    <property type="match status" value="1"/>
</dbReference>
<proteinExistence type="predicted"/>
<feature type="transmembrane region" description="Helical" evidence="5">
    <location>
        <begin position="198"/>
        <end position="215"/>
    </location>
</feature>
<dbReference type="EMBL" id="MU865978">
    <property type="protein sequence ID" value="KAK4444386.1"/>
    <property type="molecule type" value="Genomic_DNA"/>
</dbReference>
<evidence type="ECO:0000256" key="4">
    <source>
        <dbReference type="ARBA" id="ARBA00023136"/>
    </source>
</evidence>
<evidence type="ECO:0000256" key="1">
    <source>
        <dbReference type="ARBA" id="ARBA00004141"/>
    </source>
</evidence>
<accession>A0AAV9G722</accession>
<feature type="transmembrane region" description="Helical" evidence="5">
    <location>
        <begin position="317"/>
        <end position="338"/>
    </location>
</feature>